<protein>
    <recommendedName>
        <fullName evidence="5">26S proteasome regulatory subunit RPN1</fullName>
    </recommendedName>
</protein>
<evidence type="ECO:0000256" key="4">
    <source>
        <dbReference type="ARBA" id="ARBA00057191"/>
    </source>
</evidence>
<dbReference type="Pfam" id="PF18051">
    <property type="entry name" value="RPN1_C"/>
    <property type="match status" value="1"/>
</dbReference>
<dbReference type="PANTHER" id="PTHR10943">
    <property type="entry name" value="26S PROTEASOME NON-ATPASE REGULATORY SUBUNIT"/>
    <property type="match status" value="1"/>
</dbReference>
<dbReference type="OMA" id="GTCNGDI"/>
<dbReference type="FunFam" id="1.25.10.10:FF:000026">
    <property type="entry name" value="26S proteasome non-ATPase regulatory subunit 2"/>
    <property type="match status" value="1"/>
</dbReference>
<comment type="caution">
    <text evidence="9">The sequence shown here is derived from an EMBL/GenBank/DDBJ whole genome shotgun (WGS) entry which is preliminary data.</text>
</comment>
<dbReference type="InterPro" id="IPR016643">
    <property type="entry name" value="26S_Psome_Rpn1"/>
</dbReference>
<keyword evidence="10" id="KW-1185">Reference proteome</keyword>
<keyword evidence="3 5" id="KW-0647">Proteasome</keyword>
<dbReference type="GO" id="GO:0008540">
    <property type="term" value="C:proteasome regulatory particle, base subcomplex"/>
    <property type="evidence" value="ECO:0007669"/>
    <property type="project" value="UniProtKB-UniRule"/>
</dbReference>
<keyword evidence="2" id="KW-0677">Repeat</keyword>
<feature type="domain" description="RPN1 N-terminal" evidence="7">
    <location>
        <begin position="53"/>
        <end position="349"/>
    </location>
</feature>
<dbReference type="GO" id="GO:0042176">
    <property type="term" value="P:regulation of protein catabolic process"/>
    <property type="evidence" value="ECO:0007669"/>
    <property type="project" value="InterPro"/>
</dbReference>
<accession>A0A1Y2F2W3</accession>
<dbReference type="GO" id="GO:0005634">
    <property type="term" value="C:nucleus"/>
    <property type="evidence" value="ECO:0007669"/>
    <property type="project" value="TreeGrafter"/>
</dbReference>
<dbReference type="Pfam" id="PF17781">
    <property type="entry name" value="RPN1_RPN2_N"/>
    <property type="match status" value="1"/>
</dbReference>
<dbReference type="InterPro" id="IPR011989">
    <property type="entry name" value="ARM-like"/>
</dbReference>
<dbReference type="GO" id="GO:0043161">
    <property type="term" value="P:proteasome-mediated ubiquitin-dependent protein catabolic process"/>
    <property type="evidence" value="ECO:0007669"/>
    <property type="project" value="TreeGrafter"/>
</dbReference>
<evidence type="ECO:0000313" key="9">
    <source>
        <dbReference type="EMBL" id="ORY78183.1"/>
    </source>
</evidence>
<feature type="region of interest" description="Disordered" evidence="6">
    <location>
        <begin position="1"/>
        <end position="45"/>
    </location>
</feature>
<dbReference type="GO" id="GO:0030234">
    <property type="term" value="F:enzyme regulator activity"/>
    <property type="evidence" value="ECO:0007669"/>
    <property type="project" value="UniProtKB-UniRule"/>
</dbReference>
<dbReference type="PIRSF" id="PIRSF015965">
    <property type="entry name" value="26S_Psome_Rpn1"/>
    <property type="match status" value="1"/>
</dbReference>
<dbReference type="InterPro" id="IPR002015">
    <property type="entry name" value="Proteasome/cyclosome_rpt"/>
</dbReference>
<dbReference type="InterPro" id="IPR040892">
    <property type="entry name" value="RPN1_N"/>
</dbReference>
<gene>
    <name evidence="9" type="ORF">BCR37DRAFT_350457</name>
</gene>
<dbReference type="GO" id="GO:0034515">
    <property type="term" value="C:proteasome storage granule"/>
    <property type="evidence" value="ECO:0007669"/>
    <property type="project" value="TreeGrafter"/>
</dbReference>
<dbReference type="RefSeq" id="XP_040723294.1">
    <property type="nucleotide sequence ID" value="XM_040868007.1"/>
</dbReference>
<organism evidence="9 10">
    <name type="scientific">Protomyces lactucae-debilis</name>
    <dbReference type="NCBI Taxonomy" id="2754530"/>
    <lineage>
        <taxon>Eukaryota</taxon>
        <taxon>Fungi</taxon>
        <taxon>Dikarya</taxon>
        <taxon>Ascomycota</taxon>
        <taxon>Taphrinomycotina</taxon>
        <taxon>Taphrinomycetes</taxon>
        <taxon>Taphrinales</taxon>
        <taxon>Protomycetaceae</taxon>
        <taxon>Protomyces</taxon>
    </lineage>
</organism>
<reference evidence="9 10" key="1">
    <citation type="submission" date="2016-07" db="EMBL/GenBank/DDBJ databases">
        <title>Pervasive Adenine N6-methylation of Active Genes in Fungi.</title>
        <authorList>
            <consortium name="DOE Joint Genome Institute"/>
            <person name="Mondo S.J."/>
            <person name="Dannebaum R.O."/>
            <person name="Kuo R.C."/>
            <person name="Labutti K."/>
            <person name="Haridas S."/>
            <person name="Kuo A."/>
            <person name="Salamov A."/>
            <person name="Ahrendt S.R."/>
            <person name="Lipzen A."/>
            <person name="Sullivan W."/>
            <person name="Andreopoulos W.B."/>
            <person name="Clum A."/>
            <person name="Lindquist E."/>
            <person name="Daum C."/>
            <person name="Ramamoorthy G.K."/>
            <person name="Gryganskyi A."/>
            <person name="Culley D."/>
            <person name="Magnuson J.K."/>
            <person name="James T.Y."/>
            <person name="O'Malley M.A."/>
            <person name="Stajich J.E."/>
            <person name="Spatafora J.W."/>
            <person name="Visel A."/>
            <person name="Grigoriev I.V."/>
        </authorList>
    </citation>
    <scope>NUCLEOTIDE SEQUENCE [LARGE SCALE GENOMIC DNA]</scope>
    <source>
        <strain evidence="9 10">12-1054</strain>
    </source>
</reference>
<dbReference type="SUPFAM" id="SSF48371">
    <property type="entry name" value="ARM repeat"/>
    <property type="match status" value="1"/>
</dbReference>
<dbReference type="InterPro" id="IPR041433">
    <property type="entry name" value="RPN1_C"/>
</dbReference>
<dbReference type="Gene3D" id="1.25.10.10">
    <property type="entry name" value="Leucine-rich Repeat Variant"/>
    <property type="match status" value="1"/>
</dbReference>
<evidence type="ECO:0000259" key="7">
    <source>
        <dbReference type="Pfam" id="PF17781"/>
    </source>
</evidence>
<dbReference type="STRING" id="56484.A0A1Y2F2W3"/>
<dbReference type="EMBL" id="MCFI01000018">
    <property type="protein sequence ID" value="ORY78183.1"/>
    <property type="molecule type" value="Genomic_DNA"/>
</dbReference>
<name>A0A1Y2F2W3_PROLT</name>
<dbReference type="GeneID" id="63784606"/>
<evidence type="ECO:0000256" key="1">
    <source>
        <dbReference type="ARBA" id="ARBA00005460"/>
    </source>
</evidence>
<comment type="function">
    <text evidence="4 5">Acts as a regulatory subunit of the 26 proteasome which is involved in the ATP-dependent degradation of ubiquitinated proteins.</text>
</comment>
<dbReference type="Proteomes" id="UP000193685">
    <property type="component" value="Unassembled WGS sequence"/>
</dbReference>
<dbReference type="AlphaFoldDB" id="A0A1Y2F2W3"/>
<comment type="similarity">
    <text evidence="1 5">Belongs to the proteasome subunit S2 family.</text>
</comment>
<dbReference type="Pfam" id="PF01851">
    <property type="entry name" value="PC_rep"/>
    <property type="match status" value="2"/>
</dbReference>
<proteinExistence type="inferred from homology"/>
<evidence type="ECO:0000256" key="3">
    <source>
        <dbReference type="ARBA" id="ARBA00022942"/>
    </source>
</evidence>
<feature type="domain" description="26S proteasome non-ATPase regulatory subunit RPN1 C-terminal" evidence="8">
    <location>
        <begin position="836"/>
        <end position="886"/>
    </location>
</feature>
<evidence type="ECO:0000256" key="6">
    <source>
        <dbReference type="SAM" id="MobiDB-lite"/>
    </source>
</evidence>
<evidence type="ECO:0000313" key="10">
    <source>
        <dbReference type="Proteomes" id="UP000193685"/>
    </source>
</evidence>
<evidence type="ECO:0000259" key="8">
    <source>
        <dbReference type="Pfam" id="PF18051"/>
    </source>
</evidence>
<dbReference type="InterPro" id="IPR016024">
    <property type="entry name" value="ARM-type_fold"/>
</dbReference>
<evidence type="ECO:0000256" key="2">
    <source>
        <dbReference type="ARBA" id="ARBA00022737"/>
    </source>
</evidence>
<sequence length="889" mass="97830">MAASTDKPAQQEVKQEEKLKNGQLPKSSTSKGKKKEKEEVELSEEDAALKADLEMLVERLKEDQVDLHQAAIDQLGTHIRTSTSSMTAVPKPLKFLRPHYQDLQAAYDRWPQNSLKQSLGDVLSVLAMTYPDGKRACLRYRLACPLDDPGSWGHEYVRHLATEIGEERADRLEKEESSEELLQLALQIVPFFLSHNAEADAVDLLLEVESIESLATMVDKESFAKVCLYIVSCVSLLAPPDDVAFLRTAHRIYLQQGEYPSAILLAIRLDDHALIQETMDACSDETTKKQMAFILARSSIWMQEDDPDMVPLDEALRNARLSEYYKAACNDLSLTDPRVPEDIYKSHLEPTKSVFAAGSVDSAKQNLASTFVNAFVNAGYGSDKLLLTEEENTSWIYKTKDAGQTSATASIGLLTLWDVDAGLAHIDKYLYSDEEYIKAGALLAVGILSNGVHHESDPALALLAEPLESSSVRLRLNAMIALGLAYAGSQREDICELLLDTVTDTDISMELSAFAALSLGLVFAGSCHGEITSSILLTLMDRTDEQLSDKWTRFMVLGLALLFVGKQEDAEAAIEALKAIENPIAKHAEVLVDAFAYAGTGNVLKVQKMLHLAADHLVEEEEDKEPEDLYQAFATIGIAMIAMGEDVGTEMALRQFGHLMHYSDPIIRRAVPLALGLLSCSNAQMKVFETLSRMSHDNDLDVAANAIFAMGMVGAGTNNARLAQLLRQLASYYARESNCLFMVRIAQGLLHMGKGTLSLNPFHGDRSLFSRTGLAGIMTVLISLLDAKSFILDNGHWLLYYLVTAMNPRILITLGENGSPVPVSVRVGQAVDSFGPGKPRKITGWVTQTTPVLLSYEQRAEMATEEWIPSTGVLEGIVIVRKNKHYEAD</sequence>
<dbReference type="PANTHER" id="PTHR10943:SF1">
    <property type="entry name" value="26S PROTEASOME NON-ATPASE REGULATORY SUBUNIT 2"/>
    <property type="match status" value="1"/>
</dbReference>
<evidence type="ECO:0000256" key="5">
    <source>
        <dbReference type="PIRNR" id="PIRNR015965"/>
    </source>
</evidence>
<dbReference type="OrthoDB" id="10252509at2759"/>